<proteinExistence type="predicted"/>
<accession>A0A1W9Z5J0</accession>
<comment type="caution">
    <text evidence="2">The sequence shown here is derived from an EMBL/GenBank/DDBJ whole genome shotgun (WGS) entry which is preliminary data.</text>
</comment>
<evidence type="ECO:0000313" key="2">
    <source>
        <dbReference type="EMBL" id="ORA07616.1"/>
    </source>
</evidence>
<dbReference type="GO" id="GO:0003824">
    <property type="term" value="F:catalytic activity"/>
    <property type="evidence" value="ECO:0007669"/>
    <property type="project" value="UniProtKB-ARBA"/>
</dbReference>
<dbReference type="PANTHER" id="PTHR37017">
    <property type="entry name" value="AB HYDROLASE-1 DOMAIN-CONTAINING PROTEIN-RELATED"/>
    <property type="match status" value="1"/>
</dbReference>
<evidence type="ECO:0000313" key="3">
    <source>
        <dbReference type="Proteomes" id="UP000192707"/>
    </source>
</evidence>
<dbReference type="EMBL" id="MVHG01000136">
    <property type="protein sequence ID" value="ORA07616.1"/>
    <property type="molecule type" value="Genomic_DNA"/>
</dbReference>
<feature type="domain" description="AB hydrolase-1" evidence="1">
    <location>
        <begin position="3"/>
        <end position="223"/>
    </location>
</feature>
<dbReference type="OrthoDB" id="9773549at2"/>
<name>A0A1W9Z5J0_MYCAI</name>
<dbReference type="RefSeq" id="WP_083067346.1">
    <property type="nucleotide sequence ID" value="NZ_MVHG01000136.1"/>
</dbReference>
<dbReference type="SUPFAM" id="SSF53474">
    <property type="entry name" value="alpha/beta-Hydrolases"/>
    <property type="match status" value="1"/>
</dbReference>
<dbReference type="AlphaFoldDB" id="A0A1W9Z5J0"/>
<organism evidence="2 3">
    <name type="scientific">Mycobacterium arosiense ATCC BAA-1401 = DSM 45069</name>
    <dbReference type="NCBI Taxonomy" id="1265311"/>
    <lineage>
        <taxon>Bacteria</taxon>
        <taxon>Bacillati</taxon>
        <taxon>Actinomycetota</taxon>
        <taxon>Actinomycetes</taxon>
        <taxon>Mycobacteriales</taxon>
        <taxon>Mycobacteriaceae</taxon>
        <taxon>Mycobacterium</taxon>
        <taxon>Mycobacterium avium complex (MAC)</taxon>
    </lineage>
</organism>
<dbReference type="Proteomes" id="UP000192707">
    <property type="component" value="Unassembled WGS sequence"/>
</dbReference>
<dbReference type="Pfam" id="PF12697">
    <property type="entry name" value="Abhydrolase_6"/>
    <property type="match status" value="1"/>
</dbReference>
<reference evidence="2 3" key="1">
    <citation type="submission" date="2016-12" db="EMBL/GenBank/DDBJ databases">
        <title>The new phylogeny of genus Mycobacterium.</title>
        <authorList>
            <person name="Tortoli E."/>
            <person name="Trovato A."/>
            <person name="Cirillo D.M."/>
        </authorList>
    </citation>
    <scope>NUCLEOTIDE SEQUENCE [LARGE SCALE GENOMIC DNA]</scope>
    <source>
        <strain evidence="2 3">DSM 45069</strain>
    </source>
</reference>
<sequence>MRFVLVHGGMHGAWCWTRLIPELTRLGHSCAAIDLPGHGDRRGEAATLGGYVEAILEVLSPGDVLVGHSMGGIPVTVAAAQSVDKLQHVAYLAAGVPEEGKSIAELSELVGGLGQFVEVKDDQSIAISSFDHATELFYHDCDPSTARWAFERLAPQSLAPMTAPVTASGFWTSDIPRSYILCELDRMMTPRAAEHFAERLGVMPLSLQASHSPFLSLPEETARLLIDAVMTQPVHPPAPGEM</sequence>
<dbReference type="InterPro" id="IPR052897">
    <property type="entry name" value="Sec-Metab_Biosynth_Hydrolase"/>
</dbReference>
<evidence type="ECO:0000259" key="1">
    <source>
        <dbReference type="Pfam" id="PF12697"/>
    </source>
</evidence>
<keyword evidence="3" id="KW-1185">Reference proteome</keyword>
<gene>
    <name evidence="2" type="ORF">BST14_27020</name>
</gene>
<dbReference type="PANTHER" id="PTHR37017:SF11">
    <property type="entry name" value="ESTERASE_LIPASE_THIOESTERASE DOMAIN-CONTAINING PROTEIN"/>
    <property type="match status" value="1"/>
</dbReference>
<protein>
    <recommendedName>
        <fullName evidence="1">AB hydrolase-1 domain-containing protein</fullName>
    </recommendedName>
</protein>
<dbReference type="InterPro" id="IPR029058">
    <property type="entry name" value="AB_hydrolase_fold"/>
</dbReference>
<dbReference type="InterPro" id="IPR000073">
    <property type="entry name" value="AB_hydrolase_1"/>
</dbReference>
<dbReference type="Gene3D" id="3.40.50.1820">
    <property type="entry name" value="alpha/beta hydrolase"/>
    <property type="match status" value="1"/>
</dbReference>